<feature type="compositionally biased region" description="Polar residues" evidence="2">
    <location>
        <begin position="241"/>
        <end position="251"/>
    </location>
</feature>
<feature type="compositionally biased region" description="Basic and acidic residues" evidence="2">
    <location>
        <begin position="324"/>
        <end position="347"/>
    </location>
</feature>
<organism evidence="3 4">
    <name type="scientific">Dendryphion nanum</name>
    <dbReference type="NCBI Taxonomy" id="256645"/>
    <lineage>
        <taxon>Eukaryota</taxon>
        <taxon>Fungi</taxon>
        <taxon>Dikarya</taxon>
        <taxon>Ascomycota</taxon>
        <taxon>Pezizomycotina</taxon>
        <taxon>Dothideomycetes</taxon>
        <taxon>Pleosporomycetidae</taxon>
        <taxon>Pleosporales</taxon>
        <taxon>Torulaceae</taxon>
        <taxon>Dendryphion</taxon>
    </lineage>
</organism>
<evidence type="ECO:0000256" key="1">
    <source>
        <dbReference type="SAM" id="Coils"/>
    </source>
</evidence>
<evidence type="ECO:0000313" key="4">
    <source>
        <dbReference type="Proteomes" id="UP000700596"/>
    </source>
</evidence>
<feature type="region of interest" description="Disordered" evidence="2">
    <location>
        <begin position="223"/>
        <end position="260"/>
    </location>
</feature>
<proteinExistence type="predicted"/>
<accession>A0A9P9IVB0</accession>
<feature type="region of interest" description="Disordered" evidence="2">
    <location>
        <begin position="316"/>
        <end position="361"/>
    </location>
</feature>
<feature type="coiled-coil region" evidence="1">
    <location>
        <begin position="148"/>
        <end position="175"/>
    </location>
</feature>
<evidence type="ECO:0000313" key="3">
    <source>
        <dbReference type="EMBL" id="KAH7132380.1"/>
    </source>
</evidence>
<dbReference type="EMBL" id="JAGMWT010000003">
    <property type="protein sequence ID" value="KAH7132380.1"/>
    <property type="molecule type" value="Genomic_DNA"/>
</dbReference>
<keyword evidence="1" id="KW-0175">Coiled coil</keyword>
<dbReference type="AlphaFoldDB" id="A0A9P9IVB0"/>
<protein>
    <submittedName>
        <fullName evidence="3">Uncharacterized protein</fullName>
    </submittedName>
</protein>
<name>A0A9P9IVB0_9PLEO</name>
<sequence length="361" mass="40475">MDSQDASLIEDMKELTYVSQEQTQSSSPKLLHEKLQNLASRVLHPTAPSHDSERKEDKIFVFQDESVFQDRSKSRKYGSRSPQKKTKKVAGLVVDSHIHSHACSRSETSVAKIQSTSSTAIFTDGKISEGETGKRHPALSAAQMIRMLQQISSERTNLLQRLQNLQEEEESILAMIAQSKFIQSVAPLENNNQSRPAQGVVKDKIWTRLAEGKSDLRFETSSDMRHKSPMMKPLFAPPQFTPSANRNFRQTPSRKRVPLGDKTDVSIETNISASGAILSEPASLLNTSNRADEIMRQFSHEQSFSMRVPMKFADVDASATNNNKELKTPKESVKEKTSAPAHQHDTSKSFVVPATVNRKRW</sequence>
<keyword evidence="4" id="KW-1185">Reference proteome</keyword>
<gene>
    <name evidence="3" type="ORF">B0J11DRAFT_565886</name>
</gene>
<dbReference type="Proteomes" id="UP000700596">
    <property type="component" value="Unassembled WGS sequence"/>
</dbReference>
<evidence type="ECO:0000256" key="2">
    <source>
        <dbReference type="SAM" id="MobiDB-lite"/>
    </source>
</evidence>
<comment type="caution">
    <text evidence="3">The sequence shown here is derived from an EMBL/GenBank/DDBJ whole genome shotgun (WGS) entry which is preliminary data.</text>
</comment>
<reference evidence="3" key="1">
    <citation type="journal article" date="2021" name="Nat. Commun.">
        <title>Genetic determinants of endophytism in the Arabidopsis root mycobiome.</title>
        <authorList>
            <person name="Mesny F."/>
            <person name="Miyauchi S."/>
            <person name="Thiergart T."/>
            <person name="Pickel B."/>
            <person name="Atanasova L."/>
            <person name="Karlsson M."/>
            <person name="Huettel B."/>
            <person name="Barry K.W."/>
            <person name="Haridas S."/>
            <person name="Chen C."/>
            <person name="Bauer D."/>
            <person name="Andreopoulos W."/>
            <person name="Pangilinan J."/>
            <person name="LaButti K."/>
            <person name="Riley R."/>
            <person name="Lipzen A."/>
            <person name="Clum A."/>
            <person name="Drula E."/>
            <person name="Henrissat B."/>
            <person name="Kohler A."/>
            <person name="Grigoriev I.V."/>
            <person name="Martin F.M."/>
            <person name="Hacquard S."/>
        </authorList>
    </citation>
    <scope>NUCLEOTIDE SEQUENCE</scope>
    <source>
        <strain evidence="3">MPI-CAGE-CH-0243</strain>
    </source>
</reference>